<dbReference type="InterPro" id="IPR017248">
    <property type="entry name" value="HAX-1"/>
</dbReference>
<dbReference type="GeneID" id="115880493"/>
<protein>
    <submittedName>
        <fullName evidence="2 3">Uncharacterized protein LOC115880493</fullName>
    </submittedName>
</protein>
<dbReference type="PANTHER" id="PTHR14938:SF2">
    <property type="entry name" value="HCLS1-ASSOCIATED PROTEIN X-1"/>
    <property type="match status" value="1"/>
</dbReference>
<dbReference type="PANTHER" id="PTHR14938">
    <property type="entry name" value="HCLS1-ASSOCIATED PROTEIN X-1"/>
    <property type="match status" value="1"/>
</dbReference>
<dbReference type="OrthoDB" id="5562606at2759"/>
<accession>A0A6J2XPX9</accession>
<evidence type="ECO:0000313" key="4">
    <source>
        <dbReference type="RefSeq" id="XP_030753564.1"/>
    </source>
</evidence>
<dbReference type="GO" id="GO:0015629">
    <property type="term" value="C:actin cytoskeleton"/>
    <property type="evidence" value="ECO:0007669"/>
    <property type="project" value="TreeGrafter"/>
</dbReference>
<dbReference type="Proteomes" id="UP000504635">
    <property type="component" value="Unplaced"/>
</dbReference>
<organism evidence="1 3">
    <name type="scientific">Sitophilus oryzae</name>
    <name type="common">Rice weevil</name>
    <name type="synonym">Curculio oryzae</name>
    <dbReference type="NCBI Taxonomy" id="7048"/>
    <lineage>
        <taxon>Eukaryota</taxon>
        <taxon>Metazoa</taxon>
        <taxon>Ecdysozoa</taxon>
        <taxon>Arthropoda</taxon>
        <taxon>Hexapoda</taxon>
        <taxon>Insecta</taxon>
        <taxon>Pterygota</taxon>
        <taxon>Neoptera</taxon>
        <taxon>Endopterygota</taxon>
        <taxon>Coleoptera</taxon>
        <taxon>Polyphaga</taxon>
        <taxon>Cucujiformia</taxon>
        <taxon>Curculionidae</taxon>
        <taxon>Dryophthorinae</taxon>
        <taxon>Sitophilus</taxon>
    </lineage>
</organism>
<dbReference type="GO" id="GO:0030136">
    <property type="term" value="C:clathrin-coated vesicle"/>
    <property type="evidence" value="ECO:0007669"/>
    <property type="project" value="TreeGrafter"/>
</dbReference>
<dbReference type="RefSeq" id="XP_030753563.1">
    <property type="nucleotide sequence ID" value="XM_030897703.1"/>
</dbReference>
<dbReference type="RefSeq" id="XP_030753562.1">
    <property type="nucleotide sequence ID" value="XM_030897702.1"/>
</dbReference>
<dbReference type="RefSeq" id="XP_030753564.1">
    <property type="nucleotide sequence ID" value="XM_030897704.1"/>
</dbReference>
<evidence type="ECO:0000313" key="2">
    <source>
        <dbReference type="RefSeq" id="XP_030753562.1"/>
    </source>
</evidence>
<dbReference type="GO" id="GO:0030833">
    <property type="term" value="P:regulation of actin filament polymerization"/>
    <property type="evidence" value="ECO:0007669"/>
    <property type="project" value="TreeGrafter"/>
</dbReference>
<evidence type="ECO:0000313" key="3">
    <source>
        <dbReference type="RefSeq" id="XP_030753563.1"/>
    </source>
</evidence>
<sequence length="211" mass="24313">MNFFERLFGFGFKNESGNNFDSFKGKQPDNHIEEARDSLHMRSFFEDEIDSFIESMGLPSLPQLFGFGNEPLVNRTRDDEYEEKPKSLRDQFLKSDPLKKDFYEREHNDEIDHYSGRIGGLPFLYSIFKGLDGNPGVVSRSVQIRTVVKPDGTSESIKTIRDGSGNEETTVSHKRGDQEHITFLKKDKFGKEEVSETIFNLNKDEVPQFIV</sequence>
<reference evidence="2 3" key="1">
    <citation type="submission" date="2025-04" db="UniProtKB">
        <authorList>
            <consortium name="RefSeq"/>
        </authorList>
    </citation>
    <scope>IDENTIFICATION</scope>
    <source>
        <tissue evidence="2 3">Gonads</tissue>
    </source>
</reference>
<dbReference type="KEGG" id="soy:115880493"/>
<proteinExistence type="predicted"/>
<dbReference type="GO" id="GO:0016324">
    <property type="term" value="C:apical plasma membrane"/>
    <property type="evidence" value="ECO:0007669"/>
    <property type="project" value="TreeGrafter"/>
</dbReference>
<gene>
    <name evidence="2 3 4" type="primary">LOC115880493</name>
</gene>
<keyword evidence="1" id="KW-1185">Reference proteome</keyword>
<dbReference type="AlphaFoldDB" id="A0A6J2XPX9"/>
<dbReference type="GO" id="GO:0016529">
    <property type="term" value="C:sarcoplasmic reticulum"/>
    <property type="evidence" value="ECO:0007669"/>
    <property type="project" value="TreeGrafter"/>
</dbReference>
<evidence type="ECO:0000313" key="1">
    <source>
        <dbReference type="Proteomes" id="UP000504635"/>
    </source>
</evidence>
<dbReference type="GO" id="GO:0043066">
    <property type="term" value="P:negative regulation of apoptotic process"/>
    <property type="evidence" value="ECO:0007669"/>
    <property type="project" value="InterPro"/>
</dbReference>
<dbReference type="GO" id="GO:0005739">
    <property type="term" value="C:mitochondrion"/>
    <property type="evidence" value="ECO:0007669"/>
    <property type="project" value="TreeGrafter"/>
</dbReference>
<name>A0A6J2XPX9_SITOR</name>